<reference evidence="5 6" key="1">
    <citation type="submission" date="2020-07" db="EMBL/GenBank/DDBJ databases">
        <title>Description of Kordia aestuariivivens sp. nov., isolated from a tidal flat.</title>
        <authorList>
            <person name="Park S."/>
            <person name="Yoon J.-H."/>
        </authorList>
    </citation>
    <scope>NUCLEOTIDE SEQUENCE [LARGE SCALE GENOMIC DNA]</scope>
    <source>
        <strain evidence="5 6">YSTF-M3</strain>
    </source>
</reference>
<dbReference type="Pfam" id="PF02357">
    <property type="entry name" value="NusG"/>
    <property type="match status" value="1"/>
</dbReference>
<dbReference type="CDD" id="cd09895">
    <property type="entry name" value="NGN_SP_UpxY"/>
    <property type="match status" value="1"/>
</dbReference>
<evidence type="ECO:0000313" key="6">
    <source>
        <dbReference type="Proteomes" id="UP000619238"/>
    </source>
</evidence>
<evidence type="ECO:0000256" key="1">
    <source>
        <dbReference type="ARBA" id="ARBA00022814"/>
    </source>
</evidence>
<keyword evidence="3" id="KW-0804">Transcription</keyword>
<dbReference type="Proteomes" id="UP000619238">
    <property type="component" value="Unassembled WGS sequence"/>
</dbReference>
<protein>
    <submittedName>
        <fullName evidence="5">UpxY family transcription antiterminator</fullName>
    </submittedName>
</protein>
<name>A0ABR7QGS3_9FLAO</name>
<accession>A0ABR7QGS3</accession>
<dbReference type="InterPro" id="IPR043425">
    <property type="entry name" value="NusG-like"/>
</dbReference>
<dbReference type="EMBL" id="JACGWS010000026">
    <property type="protein sequence ID" value="MBC8757698.1"/>
    <property type="molecule type" value="Genomic_DNA"/>
</dbReference>
<feature type="domain" description="NusG-like N-terminal" evidence="4">
    <location>
        <begin position="7"/>
        <end position="98"/>
    </location>
</feature>
<gene>
    <name evidence="5" type="ORF">H2O64_23730</name>
</gene>
<keyword evidence="1" id="KW-0889">Transcription antitermination</keyword>
<evidence type="ECO:0000313" key="5">
    <source>
        <dbReference type="EMBL" id="MBC8757698.1"/>
    </source>
</evidence>
<dbReference type="InterPro" id="IPR036735">
    <property type="entry name" value="NGN_dom_sf"/>
</dbReference>
<proteinExistence type="predicted"/>
<dbReference type="NCBIfam" id="NF033644">
    <property type="entry name" value="antiterm_UpxY"/>
    <property type="match status" value="1"/>
</dbReference>
<sequence length="174" mass="20176">MNFNIGWHVLYVKSRWEKKVYESLKEISLESFLPQIKTVRQWSDRKKLVLMPLFPSYVFVNINTSLEFHKATSVYGACAFIRFGKDYAVVPEKEINQIKLLVGDSNIMDIEVDAQKLKVGEKKKIMYAPLNGMECEILNINNINKIVVRIESLQQCITAVVPPYYFESLEPSLH</sequence>
<dbReference type="InterPro" id="IPR006645">
    <property type="entry name" value="NGN-like_dom"/>
</dbReference>
<dbReference type="RefSeq" id="WP_187564740.1">
    <property type="nucleotide sequence ID" value="NZ_JACGWS010000026.1"/>
</dbReference>
<organism evidence="5 6">
    <name type="scientific">Kordia aestuariivivens</name>
    <dbReference type="NCBI Taxonomy" id="2759037"/>
    <lineage>
        <taxon>Bacteria</taxon>
        <taxon>Pseudomonadati</taxon>
        <taxon>Bacteroidota</taxon>
        <taxon>Flavobacteriia</taxon>
        <taxon>Flavobacteriales</taxon>
        <taxon>Flavobacteriaceae</taxon>
        <taxon>Kordia</taxon>
    </lineage>
</organism>
<comment type="caution">
    <text evidence="5">The sequence shown here is derived from an EMBL/GenBank/DDBJ whole genome shotgun (WGS) entry which is preliminary data.</text>
</comment>
<dbReference type="SUPFAM" id="SSF82679">
    <property type="entry name" value="N-utilization substance G protein NusG, N-terminal domain"/>
    <property type="match status" value="1"/>
</dbReference>
<dbReference type="PANTHER" id="PTHR30265">
    <property type="entry name" value="RHO-INTERACTING TRANSCRIPTION TERMINATION FACTOR NUSG"/>
    <property type="match status" value="1"/>
</dbReference>
<evidence type="ECO:0000259" key="4">
    <source>
        <dbReference type="Pfam" id="PF02357"/>
    </source>
</evidence>
<keyword evidence="2" id="KW-0805">Transcription regulation</keyword>
<evidence type="ECO:0000256" key="3">
    <source>
        <dbReference type="ARBA" id="ARBA00023163"/>
    </source>
</evidence>
<keyword evidence="6" id="KW-1185">Reference proteome</keyword>
<dbReference type="Gene3D" id="3.30.70.940">
    <property type="entry name" value="NusG, N-terminal domain"/>
    <property type="match status" value="1"/>
</dbReference>
<dbReference type="PANTHER" id="PTHR30265:SF4">
    <property type="entry name" value="KOW MOTIF FAMILY PROTEIN, EXPRESSED"/>
    <property type="match status" value="1"/>
</dbReference>
<evidence type="ECO:0000256" key="2">
    <source>
        <dbReference type="ARBA" id="ARBA00023015"/>
    </source>
</evidence>